<dbReference type="Proteomes" id="UP000015527">
    <property type="component" value="Unassembled WGS sequence"/>
</dbReference>
<protein>
    <submittedName>
        <fullName evidence="1">Uncharacterized protein</fullName>
    </submittedName>
</protein>
<dbReference type="EMBL" id="ATHL01000091">
    <property type="protein sequence ID" value="EQB13021.1"/>
    <property type="molecule type" value="Genomic_DNA"/>
</dbReference>
<organism evidence="1 2">
    <name type="scientific">Novosphingobium lindaniclasticum LE124</name>
    <dbReference type="NCBI Taxonomy" id="1096930"/>
    <lineage>
        <taxon>Bacteria</taxon>
        <taxon>Pseudomonadati</taxon>
        <taxon>Pseudomonadota</taxon>
        <taxon>Alphaproteobacteria</taxon>
        <taxon>Sphingomonadales</taxon>
        <taxon>Sphingomonadaceae</taxon>
        <taxon>Novosphingobium</taxon>
    </lineage>
</organism>
<accession>T0H9K7</accession>
<dbReference type="AlphaFoldDB" id="T0H9K7"/>
<comment type="caution">
    <text evidence="1">The sequence shown here is derived from an EMBL/GenBank/DDBJ whole genome shotgun (WGS) entry which is preliminary data.</text>
</comment>
<name>T0H9K7_9SPHN</name>
<gene>
    <name evidence="1" type="ORF">L284_14815</name>
</gene>
<proteinExistence type="predicted"/>
<reference evidence="1 2" key="1">
    <citation type="journal article" date="2013" name="Genome Announc.">
        <title>Genome Sequence of Novosphingobium lindaniclasticum LE124T, Isolated from a Hexachlorocyclohexane Dumpsite.</title>
        <authorList>
            <person name="Saxena A."/>
            <person name="Nayyar N."/>
            <person name="Sangwan N."/>
            <person name="Kumari R."/>
            <person name="Khurana J.P."/>
            <person name="Lal R."/>
        </authorList>
    </citation>
    <scope>NUCLEOTIDE SEQUENCE [LARGE SCALE GENOMIC DNA]</scope>
    <source>
        <strain evidence="1 2">LE124</strain>
    </source>
</reference>
<keyword evidence="2" id="KW-1185">Reference proteome</keyword>
<sequence length="66" mass="7262">MTCLGVRSNFDAESIAQDVVKACKFMGRKRAQIGREIFPGIVDAVDRQFLLAVKSIAAGPNRPKIR</sequence>
<evidence type="ECO:0000313" key="1">
    <source>
        <dbReference type="EMBL" id="EQB13021.1"/>
    </source>
</evidence>
<evidence type="ECO:0000313" key="2">
    <source>
        <dbReference type="Proteomes" id="UP000015527"/>
    </source>
</evidence>